<evidence type="ECO:0000313" key="2">
    <source>
        <dbReference type="EMBL" id="GAA1502712.1"/>
    </source>
</evidence>
<dbReference type="Proteomes" id="UP001500443">
    <property type="component" value="Unassembled WGS sequence"/>
</dbReference>
<feature type="region of interest" description="Disordered" evidence="1">
    <location>
        <begin position="71"/>
        <end position="105"/>
    </location>
</feature>
<keyword evidence="3" id="KW-1185">Reference proteome</keyword>
<dbReference type="EMBL" id="BAAAPF010000336">
    <property type="protein sequence ID" value="GAA1502712.1"/>
    <property type="molecule type" value="Genomic_DNA"/>
</dbReference>
<feature type="compositionally biased region" description="Polar residues" evidence="1">
    <location>
        <begin position="75"/>
        <end position="99"/>
    </location>
</feature>
<comment type="caution">
    <text evidence="2">The sequence shown here is derived from an EMBL/GenBank/DDBJ whole genome shotgun (WGS) entry which is preliminary data.</text>
</comment>
<organism evidence="2 3">
    <name type="scientific">Streptomyces synnematoformans</name>
    <dbReference type="NCBI Taxonomy" id="415721"/>
    <lineage>
        <taxon>Bacteria</taxon>
        <taxon>Bacillati</taxon>
        <taxon>Actinomycetota</taxon>
        <taxon>Actinomycetes</taxon>
        <taxon>Kitasatosporales</taxon>
        <taxon>Streptomycetaceae</taxon>
        <taxon>Streptomyces</taxon>
    </lineage>
</organism>
<reference evidence="2 3" key="1">
    <citation type="journal article" date="2019" name="Int. J. Syst. Evol. Microbiol.">
        <title>The Global Catalogue of Microorganisms (GCM) 10K type strain sequencing project: providing services to taxonomists for standard genome sequencing and annotation.</title>
        <authorList>
            <consortium name="The Broad Institute Genomics Platform"/>
            <consortium name="The Broad Institute Genome Sequencing Center for Infectious Disease"/>
            <person name="Wu L."/>
            <person name="Ma J."/>
        </authorList>
    </citation>
    <scope>NUCLEOTIDE SEQUENCE [LARGE SCALE GENOMIC DNA]</scope>
    <source>
        <strain evidence="2 3">JCM 15481</strain>
    </source>
</reference>
<accession>A0ABN1ZRK4</accession>
<name>A0ABN1ZRK4_9ACTN</name>
<evidence type="ECO:0000313" key="3">
    <source>
        <dbReference type="Proteomes" id="UP001500443"/>
    </source>
</evidence>
<evidence type="ECO:0000256" key="1">
    <source>
        <dbReference type="SAM" id="MobiDB-lite"/>
    </source>
</evidence>
<sequence>MHGAGRSPRGGSAEEAHHGAEPTTAQTAPGAAREPARPGRPSRGAERIPPYSARRRAASVLGRWLGAGGVVPVTSLATPGNPSQANGAETGSWNGNPPTHQRKQD</sequence>
<gene>
    <name evidence="2" type="ORF">GCM10009802_59710</name>
</gene>
<protein>
    <submittedName>
        <fullName evidence="2">Uncharacterized protein</fullName>
    </submittedName>
</protein>
<proteinExistence type="predicted"/>
<feature type="region of interest" description="Disordered" evidence="1">
    <location>
        <begin position="1"/>
        <end position="55"/>
    </location>
</feature>